<feature type="region of interest" description="Disordered" evidence="9">
    <location>
        <begin position="132"/>
        <end position="214"/>
    </location>
</feature>
<organism evidence="12 13">
    <name type="scientific">Rhypophila decipiens</name>
    <dbReference type="NCBI Taxonomy" id="261697"/>
    <lineage>
        <taxon>Eukaryota</taxon>
        <taxon>Fungi</taxon>
        <taxon>Dikarya</taxon>
        <taxon>Ascomycota</taxon>
        <taxon>Pezizomycotina</taxon>
        <taxon>Sordariomycetes</taxon>
        <taxon>Sordariomycetidae</taxon>
        <taxon>Sordariales</taxon>
        <taxon>Naviculisporaceae</taxon>
        <taxon>Rhypophila</taxon>
    </lineage>
</organism>
<evidence type="ECO:0000256" key="1">
    <source>
        <dbReference type="ARBA" id="ARBA00002584"/>
    </source>
</evidence>
<proteinExistence type="inferred from homology"/>
<feature type="domain" description="HIG1" evidence="11">
    <location>
        <begin position="6"/>
        <end position="97"/>
    </location>
</feature>
<keyword evidence="6 10" id="KW-1133">Transmembrane helix</keyword>
<sequence>MSDRSLPSSFDENSDFYNESGIQKVFRKIKEEPLIPVGCGLTVAAFTGAYRAMRRGDHQRVQMMFRARVAAQAFTVVAMVAGGIYFQEDRKKTKELRELKAQQEAEEKRIRWIKELEIRDQEEKALREKLDKRRKKAAERGVVSEGSLDGVTAQAKAALQDHQDAAQEAAAQEKNSGSGVLGSLGGLFGRSNSKTENADEQTKSVKPDDEKTNP</sequence>
<feature type="transmembrane region" description="Helical" evidence="10">
    <location>
        <begin position="65"/>
        <end position="86"/>
    </location>
</feature>
<dbReference type="GO" id="GO:0097250">
    <property type="term" value="P:mitochondrial respirasome assembly"/>
    <property type="evidence" value="ECO:0007669"/>
    <property type="project" value="TreeGrafter"/>
</dbReference>
<dbReference type="GO" id="GO:0031966">
    <property type="term" value="C:mitochondrial membrane"/>
    <property type="evidence" value="ECO:0007669"/>
    <property type="project" value="UniProtKB-SubCell"/>
</dbReference>
<dbReference type="InterPro" id="IPR007667">
    <property type="entry name" value="Hypoxia_induced_domain"/>
</dbReference>
<comment type="subunit">
    <text evidence="4">Associates with the respiratory chain complex III/complex IV supercomplex.</text>
</comment>
<reference evidence="12" key="1">
    <citation type="journal article" date="2023" name="Mol. Phylogenet. Evol.">
        <title>Genome-scale phylogeny and comparative genomics of the fungal order Sordariales.</title>
        <authorList>
            <person name="Hensen N."/>
            <person name="Bonometti L."/>
            <person name="Westerberg I."/>
            <person name="Brannstrom I.O."/>
            <person name="Guillou S."/>
            <person name="Cros-Aarteil S."/>
            <person name="Calhoun S."/>
            <person name="Haridas S."/>
            <person name="Kuo A."/>
            <person name="Mondo S."/>
            <person name="Pangilinan J."/>
            <person name="Riley R."/>
            <person name="LaButti K."/>
            <person name="Andreopoulos B."/>
            <person name="Lipzen A."/>
            <person name="Chen C."/>
            <person name="Yan M."/>
            <person name="Daum C."/>
            <person name="Ng V."/>
            <person name="Clum A."/>
            <person name="Steindorff A."/>
            <person name="Ohm R.A."/>
            <person name="Martin F."/>
            <person name="Silar P."/>
            <person name="Natvig D.O."/>
            <person name="Lalanne C."/>
            <person name="Gautier V."/>
            <person name="Ament-Velasquez S.L."/>
            <person name="Kruys A."/>
            <person name="Hutchinson M.I."/>
            <person name="Powell A.J."/>
            <person name="Barry K."/>
            <person name="Miller A.N."/>
            <person name="Grigoriev I.V."/>
            <person name="Debuchy R."/>
            <person name="Gladieux P."/>
            <person name="Hiltunen Thoren M."/>
            <person name="Johannesson H."/>
        </authorList>
    </citation>
    <scope>NUCLEOTIDE SEQUENCE</scope>
    <source>
        <strain evidence="12">PSN293</strain>
    </source>
</reference>
<dbReference type="InterPro" id="IPR050355">
    <property type="entry name" value="RCF1"/>
</dbReference>
<dbReference type="EMBL" id="MU858274">
    <property type="protein sequence ID" value="KAK4207769.1"/>
    <property type="molecule type" value="Genomic_DNA"/>
</dbReference>
<evidence type="ECO:0000259" key="11">
    <source>
        <dbReference type="PROSITE" id="PS51503"/>
    </source>
</evidence>
<keyword evidence="8 10" id="KW-0472">Membrane</keyword>
<accession>A0AAN6XVP5</accession>
<feature type="compositionally biased region" description="Basic and acidic residues" evidence="9">
    <location>
        <begin position="196"/>
        <end position="214"/>
    </location>
</feature>
<dbReference type="PANTHER" id="PTHR12297:SF3">
    <property type="entry name" value="HIG1 DOMAIN FAMILY MEMBER 1A"/>
    <property type="match status" value="1"/>
</dbReference>
<comment type="subcellular location">
    <subcellularLocation>
        <location evidence="2">Mitochondrion membrane</location>
    </subcellularLocation>
</comment>
<evidence type="ECO:0000313" key="12">
    <source>
        <dbReference type="EMBL" id="KAK4207769.1"/>
    </source>
</evidence>
<keyword evidence="7" id="KW-0496">Mitochondrion</keyword>
<dbReference type="Pfam" id="PF04588">
    <property type="entry name" value="HIG_1_N"/>
    <property type="match status" value="1"/>
</dbReference>
<name>A0AAN6XVP5_9PEZI</name>
<comment type="caution">
    <text evidence="12">The sequence shown here is derived from an EMBL/GenBank/DDBJ whole genome shotgun (WGS) entry which is preliminary data.</text>
</comment>
<gene>
    <name evidence="12" type="ORF">QBC37DRAFT_88741</name>
</gene>
<dbReference type="AlphaFoldDB" id="A0AAN6XVP5"/>
<evidence type="ECO:0000256" key="6">
    <source>
        <dbReference type="ARBA" id="ARBA00022989"/>
    </source>
</evidence>
<dbReference type="Gene3D" id="6.10.140.1320">
    <property type="match status" value="1"/>
</dbReference>
<evidence type="ECO:0000256" key="5">
    <source>
        <dbReference type="ARBA" id="ARBA00022692"/>
    </source>
</evidence>
<evidence type="ECO:0000256" key="4">
    <source>
        <dbReference type="ARBA" id="ARBA00011565"/>
    </source>
</evidence>
<evidence type="ECO:0000256" key="10">
    <source>
        <dbReference type="SAM" id="Phobius"/>
    </source>
</evidence>
<dbReference type="Proteomes" id="UP001301769">
    <property type="component" value="Unassembled WGS sequence"/>
</dbReference>
<keyword evidence="5 10" id="KW-0812">Transmembrane</keyword>
<evidence type="ECO:0000256" key="8">
    <source>
        <dbReference type="ARBA" id="ARBA00023136"/>
    </source>
</evidence>
<evidence type="ECO:0000256" key="9">
    <source>
        <dbReference type="SAM" id="MobiDB-lite"/>
    </source>
</evidence>
<comment type="function">
    <text evidence="1">Cytochrome c oxidase subunit which plays a role in assembly of respiratory supercomplexes.</text>
</comment>
<protein>
    <submittedName>
        <fullName evidence="12">Hypoxia induced protein conserved region-domain-containing protein</fullName>
    </submittedName>
</protein>
<evidence type="ECO:0000256" key="7">
    <source>
        <dbReference type="ARBA" id="ARBA00023128"/>
    </source>
</evidence>
<feature type="compositionally biased region" description="Low complexity" evidence="9">
    <location>
        <begin position="166"/>
        <end position="178"/>
    </location>
</feature>
<keyword evidence="13" id="KW-1185">Reference proteome</keyword>
<reference evidence="12" key="2">
    <citation type="submission" date="2023-05" db="EMBL/GenBank/DDBJ databases">
        <authorList>
            <consortium name="Lawrence Berkeley National Laboratory"/>
            <person name="Steindorff A."/>
            <person name="Hensen N."/>
            <person name="Bonometti L."/>
            <person name="Westerberg I."/>
            <person name="Brannstrom I.O."/>
            <person name="Guillou S."/>
            <person name="Cros-Aarteil S."/>
            <person name="Calhoun S."/>
            <person name="Haridas S."/>
            <person name="Kuo A."/>
            <person name="Mondo S."/>
            <person name="Pangilinan J."/>
            <person name="Riley R."/>
            <person name="Labutti K."/>
            <person name="Andreopoulos B."/>
            <person name="Lipzen A."/>
            <person name="Chen C."/>
            <person name="Yanf M."/>
            <person name="Daum C."/>
            <person name="Ng V."/>
            <person name="Clum A."/>
            <person name="Ohm R."/>
            <person name="Martin F."/>
            <person name="Silar P."/>
            <person name="Natvig D."/>
            <person name="Lalanne C."/>
            <person name="Gautier V."/>
            <person name="Ament-Velasquez S.L."/>
            <person name="Kruys A."/>
            <person name="Hutchinson M.I."/>
            <person name="Powell A.J."/>
            <person name="Barry K."/>
            <person name="Miller A.N."/>
            <person name="Grigoriev I.V."/>
            <person name="Debuchy R."/>
            <person name="Gladieux P."/>
            <person name="Thoren M.H."/>
            <person name="Johannesson H."/>
        </authorList>
    </citation>
    <scope>NUCLEOTIDE SEQUENCE</scope>
    <source>
        <strain evidence="12">PSN293</strain>
    </source>
</reference>
<evidence type="ECO:0000313" key="13">
    <source>
        <dbReference type="Proteomes" id="UP001301769"/>
    </source>
</evidence>
<dbReference type="PROSITE" id="PS51503">
    <property type="entry name" value="HIG1"/>
    <property type="match status" value="1"/>
</dbReference>
<evidence type="ECO:0000256" key="3">
    <source>
        <dbReference type="ARBA" id="ARBA00009366"/>
    </source>
</evidence>
<comment type="similarity">
    <text evidence="3">Belongs to the RCF1 family.</text>
</comment>
<evidence type="ECO:0000256" key="2">
    <source>
        <dbReference type="ARBA" id="ARBA00004325"/>
    </source>
</evidence>
<dbReference type="PANTHER" id="PTHR12297">
    <property type="entry name" value="HYPOXIA-INDUCBILE GENE 1 HIG1 -RELATED"/>
    <property type="match status" value="1"/>
</dbReference>
<feature type="compositionally biased region" description="Gly residues" evidence="9">
    <location>
        <begin position="179"/>
        <end position="188"/>
    </location>
</feature>
<feature type="transmembrane region" description="Helical" evidence="10">
    <location>
        <begin position="34"/>
        <end position="53"/>
    </location>
</feature>